<dbReference type="KEGG" id="nfl:COO91_00164"/>
<accession>A0A2K8SFV3</accession>
<reference evidence="1 2" key="1">
    <citation type="submission" date="2017-11" db="EMBL/GenBank/DDBJ databases">
        <title>Complete genome of a free-living desiccation-tolerant cyanobacterium and its photosynthetic adaptation to extreme terrestrial habitat.</title>
        <authorList>
            <person name="Shang J."/>
        </authorList>
    </citation>
    <scope>NUCLEOTIDE SEQUENCE [LARGE SCALE GENOMIC DNA]</scope>
    <source>
        <strain evidence="1 2">CCNUN1</strain>
    </source>
</reference>
<keyword evidence="2" id="KW-1185">Reference proteome</keyword>
<name>A0A2K8SFV3_9NOSO</name>
<gene>
    <name evidence="1" type="ORF">COO91_00164</name>
</gene>
<proteinExistence type="predicted"/>
<dbReference type="Proteomes" id="UP000232003">
    <property type="component" value="Chromosome"/>
</dbReference>
<dbReference type="AlphaFoldDB" id="A0A2K8SFV3"/>
<evidence type="ECO:0000313" key="1">
    <source>
        <dbReference type="EMBL" id="AUB34344.1"/>
    </source>
</evidence>
<dbReference type="EMBL" id="CP024785">
    <property type="protein sequence ID" value="AUB34344.1"/>
    <property type="molecule type" value="Genomic_DNA"/>
</dbReference>
<organism evidence="1 2">
    <name type="scientific">Nostoc flagelliforme CCNUN1</name>
    <dbReference type="NCBI Taxonomy" id="2038116"/>
    <lineage>
        <taxon>Bacteria</taxon>
        <taxon>Bacillati</taxon>
        <taxon>Cyanobacteriota</taxon>
        <taxon>Cyanophyceae</taxon>
        <taxon>Nostocales</taxon>
        <taxon>Nostocaceae</taxon>
        <taxon>Nostoc</taxon>
    </lineage>
</organism>
<sequence length="46" mass="5034">MICVYWGVGSRGSRGRRTNAKCSMPNSLIFLISLISPTPHSPFPTP</sequence>
<protein>
    <submittedName>
        <fullName evidence="1">Uncharacterized protein</fullName>
    </submittedName>
</protein>
<evidence type="ECO:0000313" key="2">
    <source>
        <dbReference type="Proteomes" id="UP000232003"/>
    </source>
</evidence>